<dbReference type="Proteomes" id="UP000823775">
    <property type="component" value="Unassembled WGS sequence"/>
</dbReference>
<name>A0ABS8UVH5_DATST</name>
<comment type="caution">
    <text evidence="1">The sequence shown here is derived from an EMBL/GenBank/DDBJ whole genome shotgun (WGS) entry which is preliminary data.</text>
</comment>
<organism evidence="1 2">
    <name type="scientific">Datura stramonium</name>
    <name type="common">Jimsonweed</name>
    <name type="synonym">Common thornapple</name>
    <dbReference type="NCBI Taxonomy" id="4076"/>
    <lineage>
        <taxon>Eukaryota</taxon>
        <taxon>Viridiplantae</taxon>
        <taxon>Streptophyta</taxon>
        <taxon>Embryophyta</taxon>
        <taxon>Tracheophyta</taxon>
        <taxon>Spermatophyta</taxon>
        <taxon>Magnoliopsida</taxon>
        <taxon>eudicotyledons</taxon>
        <taxon>Gunneridae</taxon>
        <taxon>Pentapetalae</taxon>
        <taxon>asterids</taxon>
        <taxon>lamiids</taxon>
        <taxon>Solanales</taxon>
        <taxon>Solanaceae</taxon>
        <taxon>Solanoideae</taxon>
        <taxon>Datureae</taxon>
        <taxon>Datura</taxon>
    </lineage>
</organism>
<dbReference type="EMBL" id="JACEIK010002596">
    <property type="protein sequence ID" value="MCD9638004.1"/>
    <property type="molecule type" value="Genomic_DNA"/>
</dbReference>
<reference evidence="1 2" key="1">
    <citation type="journal article" date="2021" name="BMC Genomics">
        <title>Datura genome reveals duplications of psychoactive alkaloid biosynthetic genes and high mutation rate following tissue culture.</title>
        <authorList>
            <person name="Rajewski A."/>
            <person name="Carter-House D."/>
            <person name="Stajich J."/>
            <person name="Litt A."/>
        </authorList>
    </citation>
    <scope>NUCLEOTIDE SEQUENCE [LARGE SCALE GENOMIC DNA]</scope>
    <source>
        <strain evidence="1">AR-01</strain>
    </source>
</reference>
<keyword evidence="2" id="KW-1185">Reference proteome</keyword>
<evidence type="ECO:0000313" key="1">
    <source>
        <dbReference type="EMBL" id="MCD9638004.1"/>
    </source>
</evidence>
<sequence>MEVNDQQRSASVLFSSTNVPEASSKEYTMNRSYTNSLNESKFDGLGNSGHHDLNVVFGNSHVDLGANLNCTTFQLGMEETYGSSDNLHRRLRLINMEKLGLI</sequence>
<proteinExistence type="predicted"/>
<accession>A0ABS8UVH5</accession>
<gene>
    <name evidence="1" type="primary">MBD8_4</name>
    <name evidence="1" type="ORF">HAX54_021613</name>
</gene>
<protein>
    <submittedName>
        <fullName evidence="1">Methyl binding domain protein</fullName>
    </submittedName>
</protein>
<evidence type="ECO:0000313" key="2">
    <source>
        <dbReference type="Proteomes" id="UP000823775"/>
    </source>
</evidence>